<gene>
    <name evidence="5" type="ORF">PCON_01798</name>
</gene>
<reference evidence="5 6" key="1">
    <citation type="journal article" date="2013" name="PLoS Genet.">
        <title>The genome and development-dependent transcriptomes of Pyronema confluens: a window into fungal evolution.</title>
        <authorList>
            <person name="Traeger S."/>
            <person name="Altegoer F."/>
            <person name="Freitag M."/>
            <person name="Gabaldon T."/>
            <person name="Kempken F."/>
            <person name="Kumar A."/>
            <person name="Marcet-Houben M."/>
            <person name="Poggeler S."/>
            <person name="Stajich J.E."/>
            <person name="Nowrousian M."/>
        </authorList>
    </citation>
    <scope>NUCLEOTIDE SEQUENCE [LARGE SCALE GENOMIC DNA]</scope>
    <source>
        <strain evidence="6">CBS 100304</strain>
        <tissue evidence="5">Vegetative mycelium</tissue>
    </source>
</reference>
<keyword evidence="1 5" id="KW-0489">Methyltransferase</keyword>
<dbReference type="Proteomes" id="UP000018144">
    <property type="component" value="Unassembled WGS sequence"/>
</dbReference>
<dbReference type="AlphaFoldDB" id="U4LP85"/>
<dbReference type="OrthoDB" id="4863010at2759"/>
<organism evidence="5 6">
    <name type="scientific">Pyronema omphalodes (strain CBS 100304)</name>
    <name type="common">Pyronema confluens</name>
    <dbReference type="NCBI Taxonomy" id="1076935"/>
    <lineage>
        <taxon>Eukaryota</taxon>
        <taxon>Fungi</taxon>
        <taxon>Dikarya</taxon>
        <taxon>Ascomycota</taxon>
        <taxon>Pezizomycotina</taxon>
        <taxon>Pezizomycetes</taxon>
        <taxon>Pezizales</taxon>
        <taxon>Pyronemataceae</taxon>
        <taxon>Pyronema</taxon>
    </lineage>
</organism>
<evidence type="ECO:0000256" key="3">
    <source>
        <dbReference type="ARBA" id="ARBA00022691"/>
    </source>
</evidence>
<dbReference type="EMBL" id="HF936182">
    <property type="protein sequence ID" value="CCX33760.1"/>
    <property type="molecule type" value="Genomic_DNA"/>
</dbReference>
<dbReference type="OMA" id="RSMKARF"/>
<accession>U4LP85</accession>
<comment type="similarity">
    <text evidence="4">Belongs to the class I-like SAM-binding methyltransferase superfamily. Cation-dependent O-methyltransferase family.</text>
</comment>
<dbReference type="PROSITE" id="PS51682">
    <property type="entry name" value="SAM_OMT_I"/>
    <property type="match status" value="1"/>
</dbReference>
<name>U4LP85_PYROM</name>
<dbReference type="GO" id="GO:0032259">
    <property type="term" value="P:methylation"/>
    <property type="evidence" value="ECO:0007669"/>
    <property type="project" value="UniProtKB-KW"/>
</dbReference>
<keyword evidence="6" id="KW-1185">Reference proteome</keyword>
<keyword evidence="3" id="KW-0949">S-adenosyl-L-methionine</keyword>
<evidence type="ECO:0000256" key="1">
    <source>
        <dbReference type="ARBA" id="ARBA00022603"/>
    </source>
</evidence>
<evidence type="ECO:0000313" key="5">
    <source>
        <dbReference type="EMBL" id="CCX33760.1"/>
    </source>
</evidence>
<dbReference type="PANTHER" id="PTHR43167:SF1">
    <property type="entry name" value="PUTATIVE (AFU_ORTHOLOGUE AFUA_6G01830)-RELATED"/>
    <property type="match status" value="1"/>
</dbReference>
<evidence type="ECO:0000256" key="4">
    <source>
        <dbReference type="ARBA" id="ARBA00023453"/>
    </source>
</evidence>
<evidence type="ECO:0000313" key="6">
    <source>
        <dbReference type="Proteomes" id="UP000018144"/>
    </source>
</evidence>
<dbReference type="SUPFAM" id="SSF53335">
    <property type="entry name" value="S-adenosyl-L-methionine-dependent methyltransferases"/>
    <property type="match status" value="1"/>
</dbReference>
<dbReference type="CDD" id="cd02440">
    <property type="entry name" value="AdoMet_MTases"/>
    <property type="match status" value="1"/>
</dbReference>
<dbReference type="GO" id="GO:0008171">
    <property type="term" value="F:O-methyltransferase activity"/>
    <property type="evidence" value="ECO:0007669"/>
    <property type="project" value="InterPro"/>
</dbReference>
<sequence length="228" mass="25565">MPPQSPIIASSAVHSLLTRLHAESTKQEQTWSHYLFNLRRQFFGATLESVDAFMGDKFVALEPEKCHFVYLLARSMGARNIVEAGTSFGVSTIYLSLAVGQNGGGRVIATEKEGKKAEKAREYWKEAGEEVEKHIELREGDILETLKEGVGEVDMLLLDIWTPLALPVLKLVKPRLKKGAVVIADNTTQFKMPYREFLEYLDQPENGLKHMTVPFSNGLEVAVYLPEE</sequence>
<dbReference type="PANTHER" id="PTHR43167">
    <property type="entry name" value="PUTATIVE (AFU_ORTHOLOGUE AFUA_6G01830)-RELATED"/>
    <property type="match status" value="1"/>
</dbReference>
<protein>
    <submittedName>
        <fullName evidence="5">Similar to O-methyltransferase mdmC acc. no. Q00719</fullName>
    </submittedName>
</protein>
<proteinExistence type="inferred from homology"/>
<evidence type="ECO:0000256" key="2">
    <source>
        <dbReference type="ARBA" id="ARBA00022679"/>
    </source>
</evidence>
<dbReference type="Gene3D" id="3.40.50.150">
    <property type="entry name" value="Vaccinia Virus protein VP39"/>
    <property type="match status" value="1"/>
</dbReference>
<dbReference type="InterPro" id="IPR002935">
    <property type="entry name" value="SAM_O-MeTrfase"/>
</dbReference>
<keyword evidence="2 5" id="KW-0808">Transferase</keyword>
<dbReference type="InterPro" id="IPR029063">
    <property type="entry name" value="SAM-dependent_MTases_sf"/>
</dbReference>
<dbReference type="STRING" id="1076935.U4LP85"/>
<dbReference type="eggNOG" id="ENOG502RZAN">
    <property type="taxonomic scope" value="Eukaryota"/>
</dbReference>
<dbReference type="Pfam" id="PF13578">
    <property type="entry name" value="Methyltransf_24"/>
    <property type="match status" value="1"/>
</dbReference>